<reference evidence="2" key="1">
    <citation type="submission" date="2020-02" db="EMBL/GenBank/DDBJ databases">
        <authorList>
            <person name="Meier V. D."/>
        </authorList>
    </citation>
    <scope>NUCLEOTIDE SEQUENCE</scope>
    <source>
        <strain evidence="2">AVDCRST_MAG33</strain>
    </source>
</reference>
<evidence type="ECO:0000256" key="1">
    <source>
        <dbReference type="SAM" id="MobiDB-lite"/>
    </source>
</evidence>
<proteinExistence type="predicted"/>
<gene>
    <name evidence="2" type="ORF">AVDCRST_MAG33-1503</name>
</gene>
<protein>
    <submittedName>
        <fullName evidence="2">Uncharacterized protein</fullName>
    </submittedName>
</protein>
<name>A0A6J4US24_9BACT</name>
<organism evidence="2">
    <name type="scientific">uncultured Thermomicrobiales bacterium</name>
    <dbReference type="NCBI Taxonomy" id="1645740"/>
    <lineage>
        <taxon>Bacteria</taxon>
        <taxon>Pseudomonadati</taxon>
        <taxon>Thermomicrobiota</taxon>
        <taxon>Thermomicrobia</taxon>
        <taxon>Thermomicrobiales</taxon>
        <taxon>environmental samples</taxon>
    </lineage>
</organism>
<feature type="compositionally biased region" description="Polar residues" evidence="1">
    <location>
        <begin position="1"/>
        <end position="12"/>
    </location>
</feature>
<accession>A0A6J4US24</accession>
<dbReference type="EMBL" id="CADCWK010000154">
    <property type="protein sequence ID" value="CAA9558887.1"/>
    <property type="molecule type" value="Genomic_DNA"/>
</dbReference>
<dbReference type="AlphaFoldDB" id="A0A6J4US24"/>
<sequence length="118" mass="12988">MGRQAGTESTIMSDPPDAPIKQSSLQPTGPAAPDPLIASAQLARPGLPTQSAVLDDQRADLQHVIRVTGQMLSGIESALAHLKGNDRRRLERQRRLLTREYEVTLTELARLDLDDSHW</sequence>
<evidence type="ECO:0000313" key="2">
    <source>
        <dbReference type="EMBL" id="CAA9558887.1"/>
    </source>
</evidence>
<feature type="region of interest" description="Disordered" evidence="1">
    <location>
        <begin position="1"/>
        <end position="36"/>
    </location>
</feature>